<keyword evidence="1" id="KW-0812">Transmembrane</keyword>
<dbReference type="Proteomes" id="UP000887565">
    <property type="component" value="Unplaced"/>
</dbReference>
<evidence type="ECO:0000256" key="1">
    <source>
        <dbReference type="SAM" id="Phobius"/>
    </source>
</evidence>
<proteinExistence type="predicted"/>
<organism evidence="2 3">
    <name type="scientific">Romanomermis culicivorax</name>
    <name type="common">Nematode worm</name>
    <dbReference type="NCBI Taxonomy" id="13658"/>
    <lineage>
        <taxon>Eukaryota</taxon>
        <taxon>Metazoa</taxon>
        <taxon>Ecdysozoa</taxon>
        <taxon>Nematoda</taxon>
        <taxon>Enoplea</taxon>
        <taxon>Dorylaimia</taxon>
        <taxon>Mermithida</taxon>
        <taxon>Mermithoidea</taxon>
        <taxon>Mermithidae</taxon>
        <taxon>Romanomermis</taxon>
    </lineage>
</organism>
<feature type="transmembrane region" description="Helical" evidence="1">
    <location>
        <begin position="395"/>
        <end position="421"/>
    </location>
</feature>
<keyword evidence="1" id="KW-1133">Transmembrane helix</keyword>
<sequence length="473" mass="53948">MQNLLRLLASNHLKNHSTIIKSKFQKCIARHQAIPSYARCIVRLLRTKKSSNSDFIKKRRKFTLLSNDDRKFVPKTNNTLDYMKLLDKNVQIVREALETDEIDLKTVFPEHIDTNQQSIEDPQFIANYVSNFFWRIAKKLSINAGENNRASPRILSPRFMPITKDKYEDPSSILSPDVFSFYEDDKAVLQLPKVLESLTREEKDSWLQFLEQATMAMRRGIVEETWNMTVREMIKNYGLEDEGRLTTIREFYRTLNASQWRKMGSEGYTFLDKTQMRFLGHNETTRDENFLESALEESIWNMARGPYGNDSAPHHRSKRALAKGCFMRASFGSVVVNVTFLVQYLILCPSSFGTFTAGALILSPLIFSPKFFFPFMLAALILNPVIFVPKVCSPMILAVLVLSPGILNPFLLSPTILTPYVLNPVILVPSALNPTILSPKVLSPVALSPSVLSPAVLSPCALCGRRRKRRKRS</sequence>
<protein>
    <submittedName>
        <fullName evidence="3">Uncharacterized protein</fullName>
    </submittedName>
</protein>
<feature type="transmembrane region" description="Helical" evidence="1">
    <location>
        <begin position="366"/>
        <end position="388"/>
    </location>
</feature>
<dbReference type="AlphaFoldDB" id="A0A915K161"/>
<dbReference type="InterPro" id="IPR006954">
    <property type="entry name" value="Mlt-10-like"/>
</dbReference>
<dbReference type="WBParaSite" id="nRc.2.0.1.t32537-RA">
    <property type="protein sequence ID" value="nRc.2.0.1.t32537-RA"/>
    <property type="gene ID" value="nRc.2.0.1.g32537"/>
</dbReference>
<feature type="transmembrane region" description="Helical" evidence="1">
    <location>
        <begin position="325"/>
        <end position="346"/>
    </location>
</feature>
<reference evidence="3" key="1">
    <citation type="submission" date="2022-11" db="UniProtKB">
        <authorList>
            <consortium name="WormBaseParasite"/>
        </authorList>
    </citation>
    <scope>IDENTIFICATION</scope>
</reference>
<dbReference type="PANTHER" id="PTHR21523:SF46">
    <property type="entry name" value="MLT-TEN (MLT-10) RELATED"/>
    <property type="match status" value="1"/>
</dbReference>
<dbReference type="Pfam" id="PF04870">
    <property type="entry name" value="Moulting_cycle"/>
    <property type="match status" value="1"/>
</dbReference>
<keyword evidence="1" id="KW-0472">Membrane</keyword>
<keyword evidence="2" id="KW-1185">Reference proteome</keyword>
<feature type="transmembrane region" description="Helical" evidence="1">
    <location>
        <begin position="441"/>
        <end position="464"/>
    </location>
</feature>
<name>A0A915K161_ROMCU</name>
<evidence type="ECO:0000313" key="2">
    <source>
        <dbReference type="Proteomes" id="UP000887565"/>
    </source>
</evidence>
<evidence type="ECO:0000313" key="3">
    <source>
        <dbReference type="WBParaSite" id="nRc.2.0.1.t32537-RA"/>
    </source>
</evidence>
<dbReference type="PANTHER" id="PTHR21523">
    <property type="match status" value="1"/>
</dbReference>
<accession>A0A915K161</accession>
<dbReference type="OMA" id="LEHWAVQ"/>